<evidence type="ECO:0000256" key="8">
    <source>
        <dbReference type="SAM" id="MobiDB-lite"/>
    </source>
</evidence>
<name>A0AAE1KWU9_PETCI</name>
<evidence type="ECO:0000256" key="6">
    <source>
        <dbReference type="ARBA" id="ARBA00022989"/>
    </source>
</evidence>
<dbReference type="EMBL" id="JAWQEG010000673">
    <property type="protein sequence ID" value="KAK3886747.1"/>
    <property type="molecule type" value="Genomic_DNA"/>
</dbReference>
<dbReference type="GO" id="GO:0000030">
    <property type="term" value="F:mannosyltransferase activity"/>
    <property type="evidence" value="ECO:0007669"/>
    <property type="project" value="TreeGrafter"/>
</dbReference>
<dbReference type="PANTHER" id="PTHR31488">
    <property type="entry name" value="DPY-19-LIKE 1, LIKE (H. SAPIENS)"/>
    <property type="match status" value="1"/>
</dbReference>
<feature type="transmembrane region" description="Helical" evidence="9">
    <location>
        <begin position="659"/>
        <end position="676"/>
    </location>
</feature>
<comment type="similarity">
    <text evidence="2">Belongs to the dpy-19 family.</text>
</comment>
<evidence type="ECO:0000256" key="3">
    <source>
        <dbReference type="ARBA" id="ARBA00022676"/>
    </source>
</evidence>
<dbReference type="Proteomes" id="UP001286313">
    <property type="component" value="Unassembled WGS sequence"/>
</dbReference>
<evidence type="ECO:0000313" key="10">
    <source>
        <dbReference type="EMBL" id="KAK3886747.1"/>
    </source>
</evidence>
<sequence>MRGWISMESEQLLSHPRRDHISEEDTSGAASDDSEGERTDREGEGEERETDDREGDSEERETDDEEGDNEERGTDDNQIKGDSKGTEKEEDEKGKRKGVVEIMNEYLESIFSTEEEHDDEIEEELNAMYQLLWTILSGTIGVIAIIVTLTKYPQYLDILHENQLWFSNIKEVEREISFRTEQALYYSHYKHLVNSPTWRQGLSELKEDNGTEFGRTINAFHRFNILPELILSAIYRWLGTEESPSVFYVWSVFNLHGVYVATLYVTAWHLSGSVLSGVITVALFVIHRTDVTRVNYTVPLRESFAVPLLFLQTFLLCSYLRANHRQIVKLLMIMAMTVALLLSWQFGAFILLCQLICLMLLARLHFLPQIKVLATVGMIGLGLVVTCVVQSYPPLLLSSPALSMVLPALLLASTPTDLGLGPFLKATVAVAEFTLLALATVLINGFLKVILKLDADSHVYQLFLSKLQMGNPRDFDSRLYMCTEAFDYMDSDTLKRLSLTGLLPVYLLGVLIFSVTSLKMFLKPVEYEEQKEEISDYVDVNSLDWDDSLLYEQLERINQGIGHIDSEFQRATHLDRMNKGIRHIDSEIQKVAQLVACDREPHLNHQLLNTSTEQSMEGEDNAQDTTDEDKPHNNPSSTTPCANSVQQIIPSLVDGKTDLIFFIALSVVLGVLAVLVMRLKVLWVPSVCVVAGVTVGDIRVYKALSQRLPYLTAHLPHCLPTLLKMTLCLAYLGWLVQEHWGQVFTEIWPEEVFEFYDPDTVSLMEWLTRHTTPSTTVLAGSMQLMAGVRLCTGRPITNHPHYEDSWLRLRTRQVYRMYGREAPEVVHTALRQTGATHIILEDSICLAAHNLNRPLCRLTDAVDLHNKHEPEVGGHNITGLKKPEHPRFCDEVRYVAGNYSRFFSLVMANKTFRVYRLALT</sequence>
<keyword evidence="6 9" id="KW-1133">Transmembrane helix</keyword>
<reference evidence="10" key="1">
    <citation type="submission" date="2023-10" db="EMBL/GenBank/DDBJ databases">
        <title>Genome assemblies of two species of porcelain crab, Petrolisthes cinctipes and Petrolisthes manimaculis (Anomura: Porcellanidae).</title>
        <authorList>
            <person name="Angst P."/>
        </authorList>
    </citation>
    <scope>NUCLEOTIDE SEQUENCE</scope>
    <source>
        <strain evidence="10">PB745_01</strain>
        <tissue evidence="10">Gill</tissue>
    </source>
</reference>
<keyword evidence="5 9" id="KW-0812">Transmembrane</keyword>
<feature type="compositionally biased region" description="Basic and acidic residues" evidence="8">
    <location>
        <begin position="70"/>
        <end position="94"/>
    </location>
</feature>
<keyword evidence="11" id="KW-1185">Reference proteome</keyword>
<feature type="transmembrane region" description="Helical" evidence="9">
    <location>
        <begin position="682"/>
        <end position="701"/>
    </location>
</feature>
<evidence type="ECO:0000256" key="7">
    <source>
        <dbReference type="ARBA" id="ARBA00023136"/>
    </source>
</evidence>
<proteinExistence type="inferred from homology"/>
<feature type="transmembrane region" description="Helical" evidence="9">
    <location>
        <begin position="327"/>
        <end position="360"/>
    </location>
</feature>
<evidence type="ECO:0000256" key="5">
    <source>
        <dbReference type="ARBA" id="ARBA00022692"/>
    </source>
</evidence>
<feature type="compositionally biased region" description="Acidic residues" evidence="8">
    <location>
        <begin position="43"/>
        <end position="69"/>
    </location>
</feature>
<keyword evidence="4" id="KW-0808">Transferase</keyword>
<keyword evidence="3" id="KW-0328">Glycosyltransferase</keyword>
<feature type="transmembrane region" description="Helical" evidence="9">
    <location>
        <begin position="131"/>
        <end position="150"/>
    </location>
</feature>
<feature type="region of interest" description="Disordered" evidence="8">
    <location>
        <begin position="607"/>
        <end position="642"/>
    </location>
</feature>
<dbReference type="Pfam" id="PF10034">
    <property type="entry name" value="Dpy19"/>
    <property type="match status" value="1"/>
</dbReference>
<protein>
    <recommendedName>
        <fullName evidence="12">C-mannosyltransferase DPY19L3</fullName>
    </recommendedName>
</protein>
<evidence type="ECO:0000313" key="11">
    <source>
        <dbReference type="Proteomes" id="UP001286313"/>
    </source>
</evidence>
<feature type="transmembrane region" description="Helical" evidence="9">
    <location>
        <begin position="426"/>
        <end position="447"/>
    </location>
</feature>
<feature type="transmembrane region" description="Helical" evidence="9">
    <location>
        <begin position="397"/>
        <end position="414"/>
    </location>
</feature>
<accession>A0AAE1KWU9</accession>
<comment type="caution">
    <text evidence="10">The sequence shown here is derived from an EMBL/GenBank/DDBJ whole genome shotgun (WGS) entry which is preliminary data.</text>
</comment>
<dbReference type="InterPro" id="IPR018732">
    <property type="entry name" value="Dpy-19/Dpy-19-like"/>
</dbReference>
<evidence type="ECO:0008006" key="12">
    <source>
        <dbReference type="Google" id="ProtNLM"/>
    </source>
</evidence>
<evidence type="ECO:0000256" key="2">
    <source>
        <dbReference type="ARBA" id="ARBA00008744"/>
    </source>
</evidence>
<dbReference type="AlphaFoldDB" id="A0AAE1KWU9"/>
<feature type="compositionally biased region" description="Acidic residues" evidence="8">
    <location>
        <begin position="616"/>
        <end position="627"/>
    </location>
</feature>
<feature type="region of interest" description="Disordered" evidence="8">
    <location>
        <begin position="1"/>
        <end position="97"/>
    </location>
</feature>
<feature type="transmembrane region" description="Helical" evidence="9">
    <location>
        <begin position="298"/>
        <end position="321"/>
    </location>
</feature>
<feature type="transmembrane region" description="Helical" evidence="9">
    <location>
        <begin position="503"/>
        <end position="522"/>
    </location>
</feature>
<organism evidence="10 11">
    <name type="scientific">Petrolisthes cinctipes</name>
    <name type="common">Flat porcelain crab</name>
    <dbReference type="NCBI Taxonomy" id="88211"/>
    <lineage>
        <taxon>Eukaryota</taxon>
        <taxon>Metazoa</taxon>
        <taxon>Ecdysozoa</taxon>
        <taxon>Arthropoda</taxon>
        <taxon>Crustacea</taxon>
        <taxon>Multicrustacea</taxon>
        <taxon>Malacostraca</taxon>
        <taxon>Eumalacostraca</taxon>
        <taxon>Eucarida</taxon>
        <taxon>Decapoda</taxon>
        <taxon>Pleocyemata</taxon>
        <taxon>Anomura</taxon>
        <taxon>Galatheoidea</taxon>
        <taxon>Porcellanidae</taxon>
        <taxon>Petrolisthes</taxon>
    </lineage>
</organism>
<comment type="subcellular location">
    <subcellularLocation>
        <location evidence="1">Membrane</location>
        <topology evidence="1">Multi-pass membrane protein</topology>
    </subcellularLocation>
</comment>
<feature type="transmembrane region" description="Helical" evidence="9">
    <location>
        <begin position="372"/>
        <end position="391"/>
    </location>
</feature>
<keyword evidence="7 9" id="KW-0472">Membrane</keyword>
<evidence type="ECO:0000256" key="4">
    <source>
        <dbReference type="ARBA" id="ARBA00022679"/>
    </source>
</evidence>
<gene>
    <name evidence="10" type="ORF">Pcinc_009123</name>
</gene>
<evidence type="ECO:0000256" key="9">
    <source>
        <dbReference type="SAM" id="Phobius"/>
    </source>
</evidence>
<feature type="compositionally biased region" description="Polar residues" evidence="8">
    <location>
        <begin position="633"/>
        <end position="642"/>
    </location>
</feature>
<evidence type="ECO:0000256" key="1">
    <source>
        <dbReference type="ARBA" id="ARBA00004141"/>
    </source>
</evidence>
<dbReference type="PANTHER" id="PTHR31488:SF3">
    <property type="entry name" value="C-MANNOSYLTRANSFERASE DPY19L3"/>
    <property type="match status" value="1"/>
</dbReference>
<dbReference type="GO" id="GO:0005637">
    <property type="term" value="C:nuclear inner membrane"/>
    <property type="evidence" value="ECO:0007669"/>
    <property type="project" value="TreeGrafter"/>
</dbReference>